<dbReference type="PRINTS" id="PR00344">
    <property type="entry name" value="BCTRLSENSOR"/>
</dbReference>
<keyword evidence="8" id="KW-0902">Two-component regulatory system</keyword>
<dbReference type="SUPFAM" id="SSF47384">
    <property type="entry name" value="Homodimeric domain of signal transducing histidine kinase"/>
    <property type="match status" value="1"/>
</dbReference>
<evidence type="ECO:0000256" key="4">
    <source>
        <dbReference type="ARBA" id="ARBA00022679"/>
    </source>
</evidence>
<dbReference type="eggNOG" id="COG4191">
    <property type="taxonomic scope" value="Bacteria"/>
</dbReference>
<dbReference type="eggNOG" id="COG3322">
    <property type="taxonomic scope" value="Bacteria"/>
</dbReference>
<evidence type="ECO:0000256" key="8">
    <source>
        <dbReference type="ARBA" id="ARBA00023012"/>
    </source>
</evidence>
<keyword evidence="6" id="KW-0418">Kinase</keyword>
<keyword evidence="12" id="KW-1185">Reference proteome</keyword>
<dbReference type="KEGG" id="sdl:Sdel_1876"/>
<organism evidence="11 12">
    <name type="scientific">Sulfurospirillum deleyianum (strain ATCC 51133 / DSM 6946 / 5175)</name>
    <dbReference type="NCBI Taxonomy" id="525898"/>
    <lineage>
        <taxon>Bacteria</taxon>
        <taxon>Pseudomonadati</taxon>
        <taxon>Campylobacterota</taxon>
        <taxon>Epsilonproteobacteria</taxon>
        <taxon>Campylobacterales</taxon>
        <taxon>Sulfurospirillaceae</taxon>
        <taxon>Sulfurospirillum</taxon>
    </lineage>
</organism>
<keyword evidence="7 11" id="KW-0067">ATP-binding</keyword>
<reference evidence="11 12" key="2">
    <citation type="journal article" date="2010" name="Stand. Genomic Sci.">
        <title>Complete genome sequence of Sulfurospirillum deleyianum type strain (5175).</title>
        <authorList>
            <person name="Sikorski J."/>
            <person name="Lapidus A."/>
            <person name="Copeland A."/>
            <person name="Glavina Del Rio T."/>
            <person name="Nolan M."/>
            <person name="Lucas S."/>
            <person name="Chen F."/>
            <person name="Tice H."/>
            <person name="Cheng J.F."/>
            <person name="Saunders E."/>
            <person name="Bruce D."/>
            <person name="Goodwin L."/>
            <person name="Pitluck S."/>
            <person name="Ovchinnikova G."/>
            <person name="Pati A."/>
            <person name="Ivanova N."/>
            <person name="Mavromatis K."/>
            <person name="Chen A."/>
            <person name="Palaniappan K."/>
            <person name="Chain P."/>
            <person name="Land M."/>
            <person name="Hauser L."/>
            <person name="Chang Y.J."/>
            <person name="Jeffries C.D."/>
            <person name="Brettin T."/>
            <person name="Detter J.C."/>
            <person name="Han C."/>
            <person name="Rohde M."/>
            <person name="Lang E."/>
            <person name="Spring S."/>
            <person name="Goker M."/>
            <person name="Bristow J."/>
            <person name="Eisen J.A."/>
            <person name="Markowitz V."/>
            <person name="Hugenholtz P."/>
            <person name="Kyrpides N.C."/>
            <person name="Klenk H.P."/>
        </authorList>
    </citation>
    <scope>NUCLEOTIDE SEQUENCE [LARGE SCALE GENOMIC DNA]</scope>
    <source>
        <strain evidence="12">ATCC 51133 / DSM 6946 / 5175</strain>
    </source>
</reference>
<feature type="domain" description="Histidine kinase" evidence="10">
    <location>
        <begin position="355"/>
        <end position="570"/>
    </location>
</feature>
<dbReference type="PANTHER" id="PTHR43065:SF10">
    <property type="entry name" value="PEROXIDE STRESS-ACTIVATED HISTIDINE KINASE MAK3"/>
    <property type="match status" value="1"/>
</dbReference>
<evidence type="ECO:0000256" key="5">
    <source>
        <dbReference type="ARBA" id="ARBA00022741"/>
    </source>
</evidence>
<keyword evidence="9" id="KW-0812">Transmembrane</keyword>
<dbReference type="OrthoDB" id="224978at2"/>
<dbReference type="EMBL" id="CP001816">
    <property type="protein sequence ID" value="ACZ12891.1"/>
    <property type="molecule type" value="Genomic_DNA"/>
</dbReference>
<dbReference type="Proteomes" id="UP000002222">
    <property type="component" value="Chromosome"/>
</dbReference>
<evidence type="ECO:0000256" key="2">
    <source>
        <dbReference type="ARBA" id="ARBA00012438"/>
    </source>
</evidence>
<dbReference type="GO" id="GO:0005524">
    <property type="term" value="F:ATP binding"/>
    <property type="evidence" value="ECO:0007669"/>
    <property type="project" value="UniProtKB-KW"/>
</dbReference>
<gene>
    <name evidence="11" type="ordered locus">Sdel_1876</name>
</gene>
<dbReference type="InterPro" id="IPR036097">
    <property type="entry name" value="HisK_dim/P_sf"/>
</dbReference>
<evidence type="ECO:0000256" key="6">
    <source>
        <dbReference type="ARBA" id="ARBA00022777"/>
    </source>
</evidence>
<dbReference type="Pfam" id="PF05228">
    <property type="entry name" value="CHASE4"/>
    <property type="match status" value="1"/>
</dbReference>
<dbReference type="GO" id="GO:0000155">
    <property type="term" value="F:phosphorelay sensor kinase activity"/>
    <property type="evidence" value="ECO:0007669"/>
    <property type="project" value="InterPro"/>
</dbReference>
<evidence type="ECO:0000313" key="11">
    <source>
        <dbReference type="EMBL" id="ACZ12891.1"/>
    </source>
</evidence>
<keyword evidence="9" id="KW-0472">Membrane</keyword>
<dbReference type="SMART" id="SM00387">
    <property type="entry name" value="HATPase_c"/>
    <property type="match status" value="1"/>
</dbReference>
<dbReference type="InterPro" id="IPR005467">
    <property type="entry name" value="His_kinase_dom"/>
</dbReference>
<dbReference type="CDD" id="cd00082">
    <property type="entry name" value="HisKA"/>
    <property type="match status" value="1"/>
</dbReference>
<keyword evidence="5" id="KW-0547">Nucleotide-binding</keyword>
<feature type="transmembrane region" description="Helical" evidence="9">
    <location>
        <begin position="6"/>
        <end position="27"/>
    </location>
</feature>
<proteinExistence type="predicted"/>
<dbReference type="InterPro" id="IPR003661">
    <property type="entry name" value="HisK_dim/P_dom"/>
</dbReference>
<evidence type="ECO:0000313" key="12">
    <source>
        <dbReference type="Proteomes" id="UP000002222"/>
    </source>
</evidence>
<dbReference type="InterPro" id="IPR036890">
    <property type="entry name" value="HATPase_C_sf"/>
</dbReference>
<dbReference type="STRING" id="525898.Sdel_1876"/>
<evidence type="ECO:0000259" key="10">
    <source>
        <dbReference type="PROSITE" id="PS50109"/>
    </source>
</evidence>
<name>D1B471_SULD5</name>
<dbReference type="PANTHER" id="PTHR43065">
    <property type="entry name" value="SENSOR HISTIDINE KINASE"/>
    <property type="match status" value="1"/>
</dbReference>
<comment type="catalytic activity">
    <reaction evidence="1">
        <text>ATP + protein L-histidine = ADP + protein N-phospho-L-histidine.</text>
        <dbReference type="EC" id="2.7.13.3"/>
    </reaction>
</comment>
<keyword evidence="3" id="KW-0597">Phosphoprotein</keyword>
<dbReference type="PROSITE" id="PS50109">
    <property type="entry name" value="HIS_KIN"/>
    <property type="match status" value="1"/>
</dbReference>
<dbReference type="InterPro" id="IPR003594">
    <property type="entry name" value="HATPase_dom"/>
</dbReference>
<evidence type="ECO:0000256" key="3">
    <source>
        <dbReference type="ARBA" id="ARBA00022553"/>
    </source>
</evidence>
<evidence type="ECO:0000256" key="7">
    <source>
        <dbReference type="ARBA" id="ARBA00022840"/>
    </source>
</evidence>
<dbReference type="HOGENOM" id="CLU_480535_0_0_7"/>
<keyword evidence="9" id="KW-1133">Transmembrane helix</keyword>
<accession>D1B471</accession>
<dbReference type="InterPro" id="IPR004358">
    <property type="entry name" value="Sig_transdc_His_kin-like_C"/>
</dbReference>
<keyword evidence="4" id="KW-0808">Transferase</keyword>
<dbReference type="SUPFAM" id="SSF55874">
    <property type="entry name" value="ATPase domain of HSP90 chaperone/DNA topoisomerase II/histidine kinase"/>
    <property type="match status" value="1"/>
</dbReference>
<dbReference type="InterPro" id="IPR007892">
    <property type="entry name" value="CHASE4"/>
</dbReference>
<evidence type="ECO:0000256" key="1">
    <source>
        <dbReference type="ARBA" id="ARBA00000085"/>
    </source>
</evidence>
<dbReference type="Gene3D" id="3.30.565.10">
    <property type="entry name" value="Histidine kinase-like ATPase, C-terminal domain"/>
    <property type="match status" value="1"/>
</dbReference>
<dbReference type="AlphaFoldDB" id="D1B471"/>
<feature type="transmembrane region" description="Helical" evidence="9">
    <location>
        <begin position="251"/>
        <end position="271"/>
    </location>
</feature>
<dbReference type="Gene3D" id="1.10.287.130">
    <property type="match status" value="1"/>
</dbReference>
<dbReference type="Pfam" id="PF02518">
    <property type="entry name" value="HATPase_c"/>
    <property type="match status" value="1"/>
</dbReference>
<dbReference type="EC" id="2.7.13.3" evidence="2"/>
<reference evidence="12" key="1">
    <citation type="submission" date="2009-11" db="EMBL/GenBank/DDBJ databases">
        <title>The complete genome of Sulfurospirillum deleyianum DSM 6946.</title>
        <authorList>
            <consortium name="US DOE Joint Genome Institute (JGI-PGF)"/>
            <person name="Lucas S."/>
            <person name="Copeland A."/>
            <person name="Lapidus A."/>
            <person name="Glavina del Rio T."/>
            <person name="Dalin E."/>
            <person name="Tice H."/>
            <person name="Bruce D."/>
            <person name="Goodwin L."/>
            <person name="Pitluck S."/>
            <person name="Kyrpides N."/>
            <person name="Mavromatis K."/>
            <person name="Ivanova N."/>
            <person name="Ovchinnikova G."/>
            <person name="Munk A.C."/>
            <person name="Lu M."/>
            <person name="Brettin T."/>
            <person name="Detter J.C."/>
            <person name="Han C."/>
            <person name="Tapia R."/>
            <person name="Larimer F."/>
            <person name="Land M."/>
            <person name="Hauser L."/>
            <person name="Markowitz V."/>
            <person name="Cheng J.F."/>
            <person name="Hugenholtz P."/>
            <person name="Woyke T."/>
            <person name="Wu D."/>
            <person name="Aumann P."/>
            <person name="Schneider S."/>
            <person name="Lang E."/>
            <person name="Spring S."/>
            <person name="Klenk H.P."/>
            <person name="Eisen J.A."/>
        </authorList>
    </citation>
    <scope>NUCLEOTIDE SEQUENCE [LARGE SCALE GENOMIC DNA]</scope>
    <source>
        <strain evidence="12">ATCC 51133 / DSM 6946 / 5175</strain>
    </source>
</reference>
<protein>
    <recommendedName>
        <fullName evidence="2">histidine kinase</fullName>
        <ecNumber evidence="2">2.7.13.3</ecNumber>
    </recommendedName>
</protein>
<dbReference type="RefSeq" id="WP_012857639.1">
    <property type="nucleotide sequence ID" value="NC_013512.1"/>
</dbReference>
<sequence length="572" mass="65775">MSVKSSFFILAMMTFLVAIGIQSFLWVQEREHVKVMAEGYAKELSEGFKQILALKSEPMKKQSLDYAVWNDLASFAEEPDEEWARDNLEGSTIQFTIDGFYVLNASKKVLFSETKKPFLDNLPTWLNLQFLDASQEHVLHFFLNHEHKVLEFYIAPIRRLDQRITSFDRAKGFVVIVKHWDEAFLKDLGSYGIAKVQLNRLAPLHNDYMIADEIVLRDYRGSIVATLYLHMHNRMSEVLDDYGMKDMQLNLAHTLILMLVFIALIAKYITFPLRDISLSLKQKSKEPLQKYVLQKNEYGEIAQALCDAFETKVAIEEMNLHLEKSIQEEVEKNRLKDRMLFQQSKLAALGEMINNIAHQWRQPLNTISVIINRIFLESQTRKLTPLILEEEIKKLRGIIVHMSSTIDDFKDFFKPDKGKILFYLHACIEESLKITDGGIANHDITFEIECSPDLALYGFKKELSHVFLVLINNAKDAISERRIEKGHIWIRVYEQEHYVIIEVLDNGGGVDKDKLPHLFDPFFTTKEGTKGSGTGLYMAKQIIEQSMQGSIAVSNEAGGLMVSIVLPKDDID</sequence>
<evidence type="ECO:0000256" key="9">
    <source>
        <dbReference type="SAM" id="Phobius"/>
    </source>
</evidence>